<dbReference type="EMBL" id="JJOU01000100">
    <property type="protein sequence ID" value="KKG14728.1"/>
    <property type="molecule type" value="Genomic_DNA"/>
</dbReference>
<dbReference type="EMBL" id="JJPS01000068">
    <property type="protein sequence ID" value="KKG91791.1"/>
    <property type="molecule type" value="Genomic_DNA"/>
</dbReference>
<evidence type="ECO:0000313" key="34">
    <source>
        <dbReference type="Proteomes" id="UP000034672"/>
    </source>
</evidence>
<dbReference type="Proteomes" id="UP000034667">
    <property type="component" value="Unassembled WGS sequence"/>
</dbReference>
<dbReference type="EMBL" id="JJPH01000014">
    <property type="protein sequence ID" value="KKG55749.1"/>
    <property type="molecule type" value="Genomic_DNA"/>
</dbReference>
<dbReference type="Proteomes" id="UP000033889">
    <property type="component" value="Unassembled WGS sequence"/>
</dbReference>
<dbReference type="EMBL" id="JJPM01000090">
    <property type="protein sequence ID" value="KKG77749.1"/>
    <property type="molecule type" value="Genomic_DNA"/>
</dbReference>
<name>A0A0F8N1H5_METMZ</name>
<evidence type="ECO:0000313" key="25">
    <source>
        <dbReference type="Proteomes" id="UP000034074"/>
    </source>
</evidence>
<evidence type="ECO:0000313" key="18">
    <source>
        <dbReference type="EMBL" id="KKH37805.1"/>
    </source>
</evidence>
<dbReference type="Proteomes" id="UP000034151">
    <property type="component" value="Unassembled WGS sequence"/>
</dbReference>
<gene>
    <name evidence="2" type="ORF">DU34_18430</name>
    <name evidence="5" type="ORF">DU36_05020</name>
    <name evidence="16" type="ORF">DU37_03645</name>
    <name evidence="4" type="ORF">DU39_06295</name>
    <name evidence="3" type="ORF">DU41_05905</name>
    <name evidence="13" type="ORF">DU42_17570</name>
    <name evidence="8" type="ORF">DU43_12620</name>
    <name evidence="6" type="ORF">DU46_07700</name>
    <name evidence="12" type="ORF">DU51_05320</name>
    <name evidence="10" type="ORF">DU57_16685</name>
    <name evidence="11" type="ORF">DU59_13860</name>
    <name evidence="17" type="ORF">DU60_06330</name>
    <name evidence="9" type="ORF">DU61_09750</name>
    <name evidence="14" type="ORF">DU62_19035</name>
    <name evidence="7" type="ORF">DU63_09985</name>
    <name evidence="15" type="ORF">DU65_08970</name>
    <name evidence="18" type="ORF">DU71_03760</name>
    <name evidence="19" type="ORF">DU72_07285</name>
    <name evidence="20" type="ORF">DU74_15865</name>
</gene>
<evidence type="ECO:0000313" key="31">
    <source>
        <dbReference type="Proteomes" id="UP000034409"/>
    </source>
</evidence>
<evidence type="ECO:0000256" key="1">
    <source>
        <dbReference type="SAM" id="MobiDB-lite"/>
    </source>
</evidence>
<dbReference type="EMBL" id="JJPF01000032">
    <property type="protein sequence ID" value="KKG44973.1"/>
    <property type="molecule type" value="Genomic_DNA"/>
</dbReference>
<evidence type="ECO:0000313" key="6">
    <source>
        <dbReference type="EMBL" id="KKG67743.1"/>
    </source>
</evidence>
<evidence type="ECO:0000313" key="21">
    <source>
        <dbReference type="Proteomes" id="UP000033889"/>
    </source>
</evidence>
<evidence type="ECO:0000313" key="12">
    <source>
        <dbReference type="EMBL" id="KKH07088.1"/>
    </source>
</evidence>
<evidence type="ECO:0000313" key="17">
    <source>
        <dbReference type="EMBL" id="KKH31756.1"/>
    </source>
</evidence>
<dbReference type="EMBL" id="JJQE01000026">
    <property type="protein sequence ID" value="KKH31756.1"/>
    <property type="molecule type" value="Genomic_DNA"/>
</dbReference>
<dbReference type="Proteomes" id="UP000034047">
    <property type="component" value="Unassembled WGS sequence"/>
</dbReference>
<evidence type="ECO:0000313" key="14">
    <source>
        <dbReference type="EMBL" id="KKH14157.1"/>
    </source>
</evidence>
<dbReference type="Proteomes" id="UP000034074">
    <property type="component" value="Unassembled WGS sequence"/>
</dbReference>
<evidence type="ECO:0000313" key="29">
    <source>
        <dbReference type="Proteomes" id="UP000034338"/>
    </source>
</evidence>
<dbReference type="EMBL" id="JJPQ01000146">
    <property type="protein sequence ID" value="KKG78749.1"/>
    <property type="molecule type" value="Genomic_DNA"/>
</dbReference>
<dbReference type="Proteomes" id="UP000034259">
    <property type="component" value="Unassembled WGS sequence"/>
</dbReference>
<dbReference type="Proteomes" id="UP000034001">
    <property type="component" value="Unassembled WGS sequence"/>
</dbReference>
<comment type="caution">
    <text evidence="15">The sequence shown here is derived from an EMBL/GenBank/DDBJ whole genome shotgun (WGS) entry which is preliminary data.</text>
</comment>
<dbReference type="Proteomes" id="UP000033987">
    <property type="component" value="Unassembled WGS sequence"/>
</dbReference>
<evidence type="ECO:0000313" key="22">
    <source>
        <dbReference type="Proteomes" id="UP000033987"/>
    </source>
</evidence>
<evidence type="ECO:0000313" key="4">
    <source>
        <dbReference type="EMBL" id="KKG44973.1"/>
    </source>
</evidence>
<organism evidence="15 22">
    <name type="scientific">Methanosarcina mazei</name>
    <name type="common">Methanosarcina frisia</name>
    <dbReference type="NCBI Taxonomy" id="2209"/>
    <lineage>
        <taxon>Archaea</taxon>
        <taxon>Methanobacteriati</taxon>
        <taxon>Methanobacteriota</taxon>
        <taxon>Stenosarchaea group</taxon>
        <taxon>Methanomicrobia</taxon>
        <taxon>Methanosarcinales</taxon>
        <taxon>Methanosarcinaceae</taxon>
        <taxon>Methanosarcina</taxon>
    </lineage>
</organism>
<evidence type="ECO:0000313" key="3">
    <source>
        <dbReference type="EMBL" id="KKG44721.1"/>
    </source>
</evidence>
<dbReference type="EMBL" id="JJPY01000093">
    <property type="protein sequence ID" value="KKH07088.1"/>
    <property type="molecule type" value="Genomic_DNA"/>
</dbReference>
<dbReference type="Proteomes" id="UP000034944">
    <property type="component" value="Unassembled WGS sequence"/>
</dbReference>
<evidence type="ECO:0000313" key="28">
    <source>
        <dbReference type="Proteomes" id="UP000034259"/>
    </source>
</evidence>
<evidence type="ECO:0000313" key="9">
    <source>
        <dbReference type="EMBL" id="KKG78749.1"/>
    </source>
</evidence>
<dbReference type="EMBL" id="JJQC01000131">
    <property type="protein sequence ID" value="KKH18304.1"/>
    <property type="molecule type" value="Genomic_DNA"/>
</dbReference>
<evidence type="ECO:0000313" key="19">
    <source>
        <dbReference type="EMBL" id="KKH47302.1"/>
    </source>
</evidence>
<dbReference type="EMBL" id="JJPE01000067">
    <property type="protein sequence ID" value="KKG44721.1"/>
    <property type="molecule type" value="Genomic_DNA"/>
</dbReference>
<evidence type="ECO:0000313" key="32">
    <source>
        <dbReference type="Proteomes" id="UP000034450"/>
    </source>
</evidence>
<dbReference type="Proteomes" id="UP000034409">
    <property type="component" value="Unassembled WGS sequence"/>
</dbReference>
<protein>
    <submittedName>
        <fullName evidence="15">Uncharacterized protein</fullName>
    </submittedName>
</protein>
<dbReference type="Proteomes" id="UP000034387">
    <property type="component" value="Unassembled WGS sequence"/>
</dbReference>
<dbReference type="EMBL" id="JJQN01000048">
    <property type="protein sequence ID" value="KKH61496.1"/>
    <property type="molecule type" value="Genomic_DNA"/>
</dbReference>
<evidence type="ECO:0000313" key="8">
    <source>
        <dbReference type="EMBL" id="KKG77749.1"/>
    </source>
</evidence>
<dbReference type="Proteomes" id="UP000034450">
    <property type="component" value="Unassembled WGS sequence"/>
</dbReference>
<dbReference type="Proteomes" id="UP000034243">
    <property type="component" value="Unassembled WGS sequence"/>
</dbReference>
<evidence type="ECO:0000313" key="10">
    <source>
        <dbReference type="EMBL" id="KKG85109.1"/>
    </source>
</evidence>
<evidence type="ECO:0000313" key="11">
    <source>
        <dbReference type="EMBL" id="KKG91791.1"/>
    </source>
</evidence>
<dbReference type="EMBL" id="JJPN01000172">
    <property type="protein sequence ID" value="KKG67743.1"/>
    <property type="molecule type" value="Genomic_DNA"/>
</dbReference>
<evidence type="ECO:0000313" key="37">
    <source>
        <dbReference type="Proteomes" id="UP000034944"/>
    </source>
</evidence>
<evidence type="ECO:0000313" key="23">
    <source>
        <dbReference type="Proteomes" id="UP000034001"/>
    </source>
</evidence>
<evidence type="ECO:0000313" key="35">
    <source>
        <dbReference type="Proteomes" id="UP000034820"/>
    </source>
</evidence>
<evidence type="ECO:0000313" key="24">
    <source>
        <dbReference type="Proteomes" id="UP000034047"/>
    </source>
</evidence>
<dbReference type="EMBL" id="JJPX01000116">
    <property type="protein sequence ID" value="KKH08362.1"/>
    <property type="molecule type" value="Genomic_DNA"/>
</dbReference>
<evidence type="ECO:0000313" key="33">
    <source>
        <dbReference type="Proteomes" id="UP000034667"/>
    </source>
</evidence>
<dbReference type="PATRIC" id="fig|2209.39.peg.1414"/>
<evidence type="ECO:0000313" key="27">
    <source>
        <dbReference type="Proteomes" id="UP000034243"/>
    </source>
</evidence>
<evidence type="ECO:0000313" key="2">
    <source>
        <dbReference type="EMBL" id="KKG14728.1"/>
    </source>
</evidence>
<evidence type="ECO:0000313" key="38">
    <source>
        <dbReference type="Proteomes" id="UP000034950"/>
    </source>
</evidence>
<evidence type="ECO:0000313" key="16">
    <source>
        <dbReference type="EMBL" id="KKH29061.1"/>
    </source>
</evidence>
<evidence type="ECO:0000313" key="13">
    <source>
        <dbReference type="EMBL" id="KKH08362.1"/>
    </source>
</evidence>
<evidence type="ECO:0000313" key="5">
    <source>
        <dbReference type="EMBL" id="KKG55749.1"/>
    </source>
</evidence>
<evidence type="ECO:0000313" key="36">
    <source>
        <dbReference type="Proteomes" id="UP000034921"/>
    </source>
</evidence>
<dbReference type="EMBL" id="JJPZ01000020">
    <property type="protein sequence ID" value="KKH14157.1"/>
    <property type="molecule type" value="Genomic_DNA"/>
</dbReference>
<dbReference type="AlphaFoldDB" id="A0A0F8N1H5"/>
<feature type="region of interest" description="Disordered" evidence="1">
    <location>
        <begin position="61"/>
        <end position="82"/>
    </location>
</feature>
<dbReference type="Proteomes" id="UP000034338">
    <property type="component" value="Unassembled WGS sequence"/>
</dbReference>
<dbReference type="Proteomes" id="UP000034820">
    <property type="component" value="Unassembled WGS sequence"/>
</dbReference>
<evidence type="ECO:0000313" key="7">
    <source>
        <dbReference type="EMBL" id="KKG75707.1"/>
    </source>
</evidence>
<dbReference type="Proteomes" id="UP000034950">
    <property type="component" value="Unassembled WGS sequence"/>
</dbReference>
<dbReference type="Proteomes" id="UP000034672">
    <property type="component" value="Unassembled WGS sequence"/>
</dbReference>
<evidence type="ECO:0000313" key="20">
    <source>
        <dbReference type="EMBL" id="KKH61496.1"/>
    </source>
</evidence>
<dbReference type="EMBL" id="JJPO01000026">
    <property type="protein sequence ID" value="KKG75707.1"/>
    <property type="molecule type" value="Genomic_DNA"/>
</dbReference>
<dbReference type="Proteomes" id="UP000034921">
    <property type="component" value="Unassembled WGS sequence"/>
</dbReference>
<sequence>MRPEGLKLTCFSEVIQTDREFCPRDSEEVFELLTCSTVYAFDKRQEPLPTAGIVSGRGNYVRKERNSDPMPSANIEETGGKL</sequence>
<dbReference type="EMBL" id="JJQI01000090">
    <property type="protein sequence ID" value="KKH37805.1"/>
    <property type="molecule type" value="Genomic_DNA"/>
</dbReference>
<dbReference type="EMBL" id="JJQK01000214">
    <property type="protein sequence ID" value="KKH47302.1"/>
    <property type="molecule type" value="Genomic_DNA"/>
</dbReference>
<proteinExistence type="predicted"/>
<accession>A0A0F8N1H5</accession>
<evidence type="ECO:0000313" key="26">
    <source>
        <dbReference type="Proteomes" id="UP000034151"/>
    </source>
</evidence>
<dbReference type="EMBL" id="JJQF01000101">
    <property type="protein sequence ID" value="KKH29061.1"/>
    <property type="molecule type" value="Genomic_DNA"/>
</dbReference>
<evidence type="ECO:0000313" key="15">
    <source>
        <dbReference type="EMBL" id="KKH18304.1"/>
    </source>
</evidence>
<evidence type="ECO:0000313" key="30">
    <source>
        <dbReference type="Proteomes" id="UP000034387"/>
    </source>
</evidence>
<reference evidence="21 22" key="1">
    <citation type="journal article" date="2015" name="ISME J.">
        <title>Genomic and phenotypic differentiation among Methanosarcina mazei populations from Columbia River sediment.</title>
        <authorList>
            <person name="Youngblut N.D."/>
            <person name="Wirth J.S."/>
            <person name="Henriksen J.R."/>
            <person name="Smith M."/>
            <person name="Simon H."/>
            <person name="Metcalf W.W."/>
            <person name="Whitaker R.J."/>
        </authorList>
    </citation>
    <scope>NUCLEOTIDE SEQUENCE [LARGE SCALE GENOMIC DNA]</scope>
    <source>
        <strain evidence="15 22">1.F.A.1B.4</strain>
        <strain evidence="17 36">1.F.M.0.5</strain>
        <strain evidence="16 29">1.H.A.0.1</strain>
        <strain evidence="18 34">1.H.A.1A.4</strain>
        <strain evidence="19 28">1.H.A.2.1</strain>
        <strain evidence="20 32">1.H.A.2.6</strain>
        <strain evidence="2 24">2.F.T.2.6</strain>
        <strain evidence="3 33">3.F.A.2.3</strain>
        <strain evidence="4 26">3.F.A.2.5</strain>
        <strain evidence="5 27">3.F.A.2.7</strain>
        <strain evidence="8">3.H.A.1A.1</strain>
        <strain evidence="6 25">3.H.A.1A.2</strain>
        <strain evidence="7 23">3.H.A.2.1</strain>
        <strain evidence="9 21">3.H.A.2.5</strain>
        <strain evidence="10 38">3.H.A.2.6</strain>
        <strain evidence="11 31">3.H.A.2.8</strain>
        <strain evidence="13 30">3.H.M.2.7</strain>
        <strain evidence="12 35">3.H.T.1A.1</strain>
        <strain evidence="14 37">3.H.T.1A.2</strain>
    </source>
</reference>
<dbReference type="EMBL" id="JJPR01000109">
    <property type="protein sequence ID" value="KKG85109.1"/>
    <property type="molecule type" value="Genomic_DNA"/>
</dbReference>